<reference evidence="1 2" key="1">
    <citation type="submission" date="2012-09" db="EMBL/GenBank/DDBJ databases">
        <title>Genome Sequence of Bacillus sp. DW5-4.</title>
        <authorList>
            <person name="Lai Q."/>
            <person name="Liu Y."/>
            <person name="Shao Z."/>
        </authorList>
    </citation>
    <scope>NUCLEOTIDE SEQUENCE [LARGE SCALE GENOMIC DNA]</scope>
    <source>
        <strain evidence="1 2">DW5-4</strain>
    </source>
</reference>
<proteinExistence type="predicted"/>
<evidence type="ECO:0000313" key="2">
    <source>
        <dbReference type="Proteomes" id="UP000028091"/>
    </source>
</evidence>
<dbReference type="Proteomes" id="UP000028091">
    <property type="component" value="Unassembled WGS sequence"/>
</dbReference>
<evidence type="ECO:0000313" key="1">
    <source>
        <dbReference type="EMBL" id="KEP28242.1"/>
    </source>
</evidence>
<accession>A0A081LG66</accession>
<dbReference type="EMBL" id="JOTP01000001">
    <property type="protein sequence ID" value="KEP28242.1"/>
    <property type="molecule type" value="Genomic_DNA"/>
</dbReference>
<sequence>MNYLLKQSLHQQIPIDMIYMKKNGECTKRKIIVHRQSEQLIQAYCLSKKTMRTFRKDCILALAPIKLTNPSAHAVS</sequence>
<dbReference type="AlphaFoldDB" id="A0A081LG66"/>
<dbReference type="RefSeq" id="WP_034317072.1">
    <property type="nucleotide sequence ID" value="NZ_JAVIKA010000004.1"/>
</dbReference>
<protein>
    <recommendedName>
        <fullName evidence="3">WYL domain-containing protein</fullName>
    </recommendedName>
</protein>
<gene>
    <name evidence="1" type="ORF">BA70_01225</name>
</gene>
<keyword evidence="2" id="KW-1185">Reference proteome</keyword>
<dbReference type="OrthoDB" id="2112405at2"/>
<name>A0A081LG66_9BACI</name>
<evidence type="ECO:0008006" key="3">
    <source>
        <dbReference type="Google" id="ProtNLM"/>
    </source>
</evidence>
<organism evidence="1 2">
    <name type="scientific">Bacillus zhangzhouensis</name>
    <dbReference type="NCBI Taxonomy" id="1178540"/>
    <lineage>
        <taxon>Bacteria</taxon>
        <taxon>Bacillati</taxon>
        <taxon>Bacillota</taxon>
        <taxon>Bacilli</taxon>
        <taxon>Bacillales</taxon>
        <taxon>Bacillaceae</taxon>
        <taxon>Bacillus</taxon>
    </lineage>
</organism>
<comment type="caution">
    <text evidence="1">The sequence shown here is derived from an EMBL/GenBank/DDBJ whole genome shotgun (WGS) entry which is preliminary data.</text>
</comment>